<keyword evidence="3" id="KW-1185">Reference proteome</keyword>
<comment type="caution">
    <text evidence="2">The sequence shown here is derived from an EMBL/GenBank/DDBJ whole genome shotgun (WGS) entry which is preliminary data.</text>
</comment>
<dbReference type="Proteomes" id="UP001139179">
    <property type="component" value="Unassembled WGS sequence"/>
</dbReference>
<dbReference type="InterPro" id="IPR029064">
    <property type="entry name" value="Ribosomal_eL30-like_sf"/>
</dbReference>
<sequence>MSQPPWVAFLGLAARARKLVTGEELVLKEVRRGSVRLILLSADAAEQTKKKVLDKCSYYNVPVRLVADRRTLGQAIGKAERVVIALTDEGFAKKMTALLDQ</sequence>
<dbReference type="InterPro" id="IPR004038">
    <property type="entry name" value="Ribosomal_eL8/eL30/eS12/Gad45"/>
</dbReference>
<evidence type="ECO:0000313" key="3">
    <source>
        <dbReference type="Proteomes" id="UP001139179"/>
    </source>
</evidence>
<accession>A0A9X2DNJ2</accession>
<name>A0A9X2DNJ2_9BACI</name>
<evidence type="ECO:0000259" key="1">
    <source>
        <dbReference type="Pfam" id="PF01248"/>
    </source>
</evidence>
<protein>
    <submittedName>
        <fullName evidence="2">YlxQ family RNA-binding protein</fullName>
    </submittedName>
</protein>
<dbReference type="AlphaFoldDB" id="A0A9X2DNJ2"/>
<evidence type="ECO:0000313" key="2">
    <source>
        <dbReference type="EMBL" id="MCM3713235.1"/>
    </source>
</evidence>
<gene>
    <name evidence="2" type="ORF">M3202_03995</name>
</gene>
<feature type="domain" description="Ribosomal protein eL8/eL30/eS12/Gadd45" evidence="1">
    <location>
        <begin position="10"/>
        <end position="94"/>
    </location>
</feature>
<dbReference type="SUPFAM" id="SSF55315">
    <property type="entry name" value="L30e-like"/>
    <property type="match status" value="1"/>
</dbReference>
<dbReference type="RefSeq" id="WP_251222050.1">
    <property type="nucleotide sequence ID" value="NZ_JAMBOL010000002.1"/>
</dbReference>
<organism evidence="2 3">
    <name type="scientific">Halalkalibacter oceani</name>
    <dbReference type="NCBI Taxonomy" id="1653776"/>
    <lineage>
        <taxon>Bacteria</taxon>
        <taxon>Bacillati</taxon>
        <taxon>Bacillota</taxon>
        <taxon>Bacilli</taxon>
        <taxon>Bacillales</taxon>
        <taxon>Bacillaceae</taxon>
        <taxon>Halalkalibacter</taxon>
    </lineage>
</organism>
<reference evidence="2" key="1">
    <citation type="submission" date="2022-05" db="EMBL/GenBank/DDBJ databases">
        <title>Comparative Genomics of Spacecraft Associated Microbes.</title>
        <authorList>
            <person name="Tran M.T."/>
            <person name="Wright A."/>
            <person name="Seuylemezian A."/>
            <person name="Eisen J."/>
            <person name="Coil D."/>
        </authorList>
    </citation>
    <scope>NUCLEOTIDE SEQUENCE</scope>
    <source>
        <strain evidence="2">214.1.1</strain>
    </source>
</reference>
<dbReference type="Gene3D" id="3.30.1330.30">
    <property type="match status" value="1"/>
</dbReference>
<proteinExistence type="predicted"/>
<dbReference type="NCBIfam" id="NF005825">
    <property type="entry name" value="PRK07714.1"/>
    <property type="match status" value="1"/>
</dbReference>
<dbReference type="EMBL" id="JAMBOL010000002">
    <property type="protein sequence ID" value="MCM3713235.1"/>
    <property type="molecule type" value="Genomic_DNA"/>
</dbReference>
<dbReference type="Pfam" id="PF01248">
    <property type="entry name" value="Ribosomal_L7Ae"/>
    <property type="match status" value="1"/>
</dbReference>